<evidence type="ECO:0000313" key="1">
    <source>
        <dbReference type="EMBL" id="EEF38717.1"/>
    </source>
</evidence>
<name>B9SCG3_RICCO</name>
<gene>
    <name evidence="1" type="ORF">RCOM_1272590</name>
</gene>
<evidence type="ECO:0000313" key="2">
    <source>
        <dbReference type="Proteomes" id="UP000008311"/>
    </source>
</evidence>
<organism evidence="1 2">
    <name type="scientific">Ricinus communis</name>
    <name type="common">Castor bean</name>
    <dbReference type="NCBI Taxonomy" id="3988"/>
    <lineage>
        <taxon>Eukaryota</taxon>
        <taxon>Viridiplantae</taxon>
        <taxon>Streptophyta</taxon>
        <taxon>Embryophyta</taxon>
        <taxon>Tracheophyta</taxon>
        <taxon>Spermatophyta</taxon>
        <taxon>Magnoliopsida</taxon>
        <taxon>eudicotyledons</taxon>
        <taxon>Gunneridae</taxon>
        <taxon>Pentapetalae</taxon>
        <taxon>rosids</taxon>
        <taxon>fabids</taxon>
        <taxon>Malpighiales</taxon>
        <taxon>Euphorbiaceae</taxon>
        <taxon>Acalyphoideae</taxon>
        <taxon>Acalypheae</taxon>
        <taxon>Ricinus</taxon>
    </lineage>
</organism>
<dbReference type="InParanoid" id="B9SCG3"/>
<accession>B9SCG3</accession>
<dbReference type="AlphaFoldDB" id="B9SCG3"/>
<reference evidence="2" key="1">
    <citation type="journal article" date="2010" name="Nat. Biotechnol.">
        <title>Draft genome sequence of the oilseed species Ricinus communis.</title>
        <authorList>
            <person name="Chan A.P."/>
            <person name="Crabtree J."/>
            <person name="Zhao Q."/>
            <person name="Lorenzi H."/>
            <person name="Orvis J."/>
            <person name="Puiu D."/>
            <person name="Melake-Berhan A."/>
            <person name="Jones K.M."/>
            <person name="Redman J."/>
            <person name="Chen G."/>
            <person name="Cahoon E.B."/>
            <person name="Gedil M."/>
            <person name="Stanke M."/>
            <person name="Haas B.J."/>
            <person name="Wortman J.R."/>
            <person name="Fraser-Liggett C.M."/>
            <person name="Ravel J."/>
            <person name="Rabinowicz P.D."/>
        </authorList>
    </citation>
    <scope>NUCLEOTIDE SEQUENCE [LARGE SCALE GENOMIC DNA]</scope>
    <source>
        <strain evidence="2">cv. Hale</strain>
    </source>
</reference>
<protein>
    <submittedName>
        <fullName evidence="1">Uncharacterized protein</fullName>
    </submittedName>
</protein>
<dbReference type="EMBL" id="EQ973921">
    <property type="protein sequence ID" value="EEF38717.1"/>
    <property type="molecule type" value="Genomic_DNA"/>
</dbReference>
<dbReference type="Proteomes" id="UP000008311">
    <property type="component" value="Unassembled WGS sequence"/>
</dbReference>
<sequence length="75" mass="8225">MSSPPFFYFPSSPLFSPSSPHSALAFPSLTTTVTPLAQKIRKTTLFSPPSVTILHHCLNERPSSVVVLRLNLSNK</sequence>
<keyword evidence="2" id="KW-1185">Reference proteome</keyword>
<proteinExistence type="predicted"/>